<evidence type="ECO:0000259" key="1">
    <source>
        <dbReference type="Pfam" id="PF17836"/>
    </source>
</evidence>
<dbReference type="Pfam" id="PF00132">
    <property type="entry name" value="Hexapep"/>
    <property type="match status" value="2"/>
</dbReference>
<evidence type="ECO:0000313" key="2">
    <source>
        <dbReference type="EMBL" id="MFC5451039.1"/>
    </source>
</evidence>
<comment type="caution">
    <text evidence="2">The sequence shown here is derived from an EMBL/GenBank/DDBJ whole genome shotgun (WGS) entry which is preliminary data.</text>
</comment>
<sequence length="220" mass="23037">MEKIIIIGASGHAGVVIDIVEQENKYQIVALFDSSNNLGASAFGYPIIGREGDLSQCITSFGIKNGIIAIGDNWTRYKIMVGVLNCYPDFTFVRAIHPSAQIGKGVSLGHGAVVMPNCVINREAIIGNFSIVNTGATLDHQSVLGHFASLAPGVTTGGNVQIGDFSAIGIGACVKHNVSIGENTVIGAGSVVLEDCPSYVVSYGSPARIVRTRKAGDKYL</sequence>
<dbReference type="InterPro" id="IPR001451">
    <property type="entry name" value="Hexapep"/>
</dbReference>
<feature type="domain" description="PglD N-terminal" evidence="1">
    <location>
        <begin position="3"/>
        <end position="80"/>
    </location>
</feature>
<dbReference type="Gene3D" id="2.160.10.10">
    <property type="entry name" value="Hexapeptide repeat proteins"/>
    <property type="match status" value="1"/>
</dbReference>
<protein>
    <submittedName>
        <fullName evidence="2">Acetyltransferase</fullName>
    </submittedName>
</protein>
<name>A0ABW0KCN8_9BACL</name>
<dbReference type="InterPro" id="IPR020019">
    <property type="entry name" value="AcTrfase_PglD-like"/>
</dbReference>
<dbReference type="InterPro" id="IPR041561">
    <property type="entry name" value="PglD_N"/>
</dbReference>
<dbReference type="CDD" id="cd03360">
    <property type="entry name" value="LbH_AT_putative"/>
    <property type="match status" value="1"/>
</dbReference>
<evidence type="ECO:0000313" key="3">
    <source>
        <dbReference type="Proteomes" id="UP001596044"/>
    </source>
</evidence>
<dbReference type="Gene3D" id="3.40.50.20">
    <property type="match status" value="1"/>
</dbReference>
<dbReference type="InterPro" id="IPR011004">
    <property type="entry name" value="Trimer_LpxA-like_sf"/>
</dbReference>
<dbReference type="PANTHER" id="PTHR43300">
    <property type="entry name" value="ACETYLTRANSFERASE"/>
    <property type="match status" value="1"/>
</dbReference>
<gene>
    <name evidence="2" type="ORF">ACFPOG_22640</name>
</gene>
<dbReference type="EMBL" id="JBHSMJ010000031">
    <property type="protein sequence ID" value="MFC5451039.1"/>
    <property type="molecule type" value="Genomic_DNA"/>
</dbReference>
<keyword evidence="3" id="KW-1185">Reference proteome</keyword>
<proteinExistence type="predicted"/>
<dbReference type="RefSeq" id="WP_270884372.1">
    <property type="nucleotide sequence ID" value="NZ_JAQFVF010000069.1"/>
</dbReference>
<dbReference type="SUPFAM" id="SSF51161">
    <property type="entry name" value="Trimeric LpxA-like enzymes"/>
    <property type="match status" value="1"/>
</dbReference>
<reference evidence="3" key="1">
    <citation type="journal article" date="2019" name="Int. J. Syst. Evol. Microbiol.">
        <title>The Global Catalogue of Microorganisms (GCM) 10K type strain sequencing project: providing services to taxonomists for standard genome sequencing and annotation.</title>
        <authorList>
            <consortium name="The Broad Institute Genomics Platform"/>
            <consortium name="The Broad Institute Genome Sequencing Center for Infectious Disease"/>
            <person name="Wu L."/>
            <person name="Ma J."/>
        </authorList>
    </citation>
    <scope>NUCLEOTIDE SEQUENCE [LARGE SCALE GENOMIC DNA]</scope>
    <source>
        <strain evidence="3">KACC 11904</strain>
    </source>
</reference>
<dbReference type="Pfam" id="PF17836">
    <property type="entry name" value="PglD_N"/>
    <property type="match status" value="1"/>
</dbReference>
<organism evidence="2 3">
    <name type="scientific">Paenibacillus aestuarii</name>
    <dbReference type="NCBI Taxonomy" id="516965"/>
    <lineage>
        <taxon>Bacteria</taxon>
        <taxon>Bacillati</taxon>
        <taxon>Bacillota</taxon>
        <taxon>Bacilli</taxon>
        <taxon>Bacillales</taxon>
        <taxon>Paenibacillaceae</taxon>
        <taxon>Paenibacillus</taxon>
    </lineage>
</organism>
<dbReference type="Proteomes" id="UP001596044">
    <property type="component" value="Unassembled WGS sequence"/>
</dbReference>
<dbReference type="InterPro" id="IPR050179">
    <property type="entry name" value="Trans_hexapeptide_repeat"/>
</dbReference>
<dbReference type="PANTHER" id="PTHR43300:SF7">
    <property type="entry name" value="UDP-N-ACETYLBACILLOSAMINE N-ACETYLTRANSFERASE"/>
    <property type="match status" value="1"/>
</dbReference>
<dbReference type="NCBIfam" id="TIGR03570">
    <property type="entry name" value="NeuD_NnaD"/>
    <property type="match status" value="1"/>
</dbReference>
<accession>A0ABW0KCN8</accession>